<dbReference type="SUPFAM" id="SSF52728">
    <property type="entry name" value="PTS IIb component"/>
    <property type="match status" value="1"/>
</dbReference>
<evidence type="ECO:0000256" key="4">
    <source>
        <dbReference type="ARBA" id="ARBA00022597"/>
    </source>
</evidence>
<evidence type="ECO:0000256" key="1">
    <source>
        <dbReference type="ARBA" id="ARBA00004496"/>
    </source>
</evidence>
<accession>A0A415PKN3</accession>
<dbReference type="AlphaFoldDB" id="A0A415PKN3"/>
<dbReference type="GO" id="GO:0016301">
    <property type="term" value="F:kinase activity"/>
    <property type="evidence" value="ECO:0007669"/>
    <property type="project" value="UniProtKB-KW"/>
</dbReference>
<evidence type="ECO:0000256" key="3">
    <source>
        <dbReference type="ARBA" id="ARBA00022490"/>
    </source>
</evidence>
<dbReference type="OrthoDB" id="9788818at2"/>
<keyword evidence="2" id="KW-0813">Transport</keyword>
<evidence type="ECO:0000256" key="5">
    <source>
        <dbReference type="ARBA" id="ARBA00022679"/>
    </source>
</evidence>
<dbReference type="InterPro" id="IPR004720">
    <property type="entry name" value="PTS_IIB_sorbose-sp"/>
</dbReference>
<proteinExistence type="predicted"/>
<keyword evidence="5" id="KW-0808">Transferase</keyword>
<comment type="caution">
    <text evidence="9">The sequence shown here is derived from an EMBL/GenBank/DDBJ whole genome shotgun (WGS) entry which is preliminary data.</text>
</comment>
<evidence type="ECO:0000256" key="6">
    <source>
        <dbReference type="ARBA" id="ARBA00022683"/>
    </source>
</evidence>
<comment type="subcellular location">
    <subcellularLocation>
        <location evidence="1">Cytoplasm</location>
    </subcellularLocation>
</comment>
<keyword evidence="6" id="KW-0598">Phosphotransferase system</keyword>
<keyword evidence="7" id="KW-0418">Kinase</keyword>
<keyword evidence="4" id="KW-0762">Sugar transport</keyword>
<dbReference type="PROSITE" id="PS51101">
    <property type="entry name" value="PTS_EIIB_TYPE_4"/>
    <property type="match status" value="1"/>
</dbReference>
<dbReference type="Proteomes" id="UP000284868">
    <property type="component" value="Unassembled WGS sequence"/>
</dbReference>
<evidence type="ECO:0000256" key="2">
    <source>
        <dbReference type="ARBA" id="ARBA00022448"/>
    </source>
</evidence>
<evidence type="ECO:0000256" key="7">
    <source>
        <dbReference type="ARBA" id="ARBA00022777"/>
    </source>
</evidence>
<evidence type="ECO:0000259" key="8">
    <source>
        <dbReference type="PROSITE" id="PS51101"/>
    </source>
</evidence>
<reference evidence="9 10" key="1">
    <citation type="submission" date="2018-08" db="EMBL/GenBank/DDBJ databases">
        <title>A genome reference for cultivated species of the human gut microbiota.</title>
        <authorList>
            <person name="Zou Y."/>
            <person name="Xue W."/>
            <person name="Luo G."/>
        </authorList>
    </citation>
    <scope>NUCLEOTIDE SEQUENCE [LARGE SCALE GENOMIC DNA]</scope>
    <source>
        <strain evidence="9 10">AF35-6BH</strain>
    </source>
</reference>
<dbReference type="GO" id="GO:0008982">
    <property type="term" value="F:protein-N(PI)-phosphohistidine-sugar phosphotransferase activity"/>
    <property type="evidence" value="ECO:0007669"/>
    <property type="project" value="InterPro"/>
</dbReference>
<dbReference type="RefSeq" id="WP_004797930.1">
    <property type="nucleotide sequence ID" value="NZ_CABKNA010000009.1"/>
</dbReference>
<feature type="domain" description="PTS EIIB type-4" evidence="8">
    <location>
        <begin position="1"/>
        <end position="160"/>
    </location>
</feature>
<keyword evidence="3" id="KW-0963">Cytoplasm</keyword>
<dbReference type="GO" id="GO:0009401">
    <property type="term" value="P:phosphoenolpyruvate-dependent sugar phosphotransferase system"/>
    <property type="evidence" value="ECO:0007669"/>
    <property type="project" value="UniProtKB-KW"/>
</dbReference>
<evidence type="ECO:0000313" key="9">
    <source>
        <dbReference type="EMBL" id="RHM13265.1"/>
    </source>
</evidence>
<dbReference type="GO" id="GO:0005737">
    <property type="term" value="C:cytoplasm"/>
    <property type="evidence" value="ECO:0007669"/>
    <property type="project" value="UniProtKB-SubCell"/>
</dbReference>
<dbReference type="Gene3D" id="3.40.35.10">
    <property type="entry name" value="Phosphotransferase system, sorbose subfamily IIB component"/>
    <property type="match status" value="1"/>
</dbReference>
<dbReference type="InterPro" id="IPR036667">
    <property type="entry name" value="PTS_IIB_sorbose-sp_sf"/>
</dbReference>
<organism evidence="9 10">
    <name type="scientific">Amedibacillus dolichus</name>
    <dbReference type="NCBI Taxonomy" id="31971"/>
    <lineage>
        <taxon>Bacteria</taxon>
        <taxon>Bacillati</taxon>
        <taxon>Bacillota</taxon>
        <taxon>Erysipelotrichia</taxon>
        <taxon>Erysipelotrichales</taxon>
        <taxon>Erysipelotrichaceae</taxon>
        <taxon>Amedibacillus</taxon>
    </lineage>
</organism>
<dbReference type="Pfam" id="PF03830">
    <property type="entry name" value="PTSIIB_sorb"/>
    <property type="match status" value="1"/>
</dbReference>
<sequence length="160" mass="17682">MSIELVRVDFRLIHGQVITRWLTQCQINEIVTIDNELNKDPFMQEVFKMAAPKGVKITIVDDATAVAKQQGGEFDKKRVMLLFKGVEQLNVAVEAGLQLDKVQIGGLGGGPGRKAVNNAITLDRKDADTLLALEKQGIEIYFQTTPDYPSETLQKAVAKL</sequence>
<protein>
    <submittedName>
        <fullName evidence="9">PTS mannose/fructose/sorbose transporter subunit IIB</fullName>
    </submittedName>
</protein>
<keyword evidence="10" id="KW-1185">Reference proteome</keyword>
<gene>
    <name evidence="9" type="ORF">DWZ83_03995</name>
</gene>
<evidence type="ECO:0000313" key="10">
    <source>
        <dbReference type="Proteomes" id="UP000284868"/>
    </source>
</evidence>
<dbReference type="GeneID" id="92792666"/>
<name>A0A415PKN3_9FIRM</name>
<dbReference type="EMBL" id="QRPK01000013">
    <property type="protein sequence ID" value="RHM13265.1"/>
    <property type="molecule type" value="Genomic_DNA"/>
</dbReference>